<dbReference type="PIRSF" id="PIRSF016661">
    <property type="entry name" value="BioY"/>
    <property type="match status" value="1"/>
</dbReference>
<dbReference type="EMBL" id="BARU01030881">
    <property type="protein sequence ID" value="GAH68315.1"/>
    <property type="molecule type" value="Genomic_DNA"/>
</dbReference>
<feature type="transmembrane region" description="Helical" evidence="1">
    <location>
        <begin position="51"/>
        <end position="68"/>
    </location>
</feature>
<dbReference type="GO" id="GO:0005886">
    <property type="term" value="C:plasma membrane"/>
    <property type="evidence" value="ECO:0007669"/>
    <property type="project" value="InterPro"/>
</dbReference>
<evidence type="ECO:0000313" key="2">
    <source>
        <dbReference type="EMBL" id="GAH68315.1"/>
    </source>
</evidence>
<feature type="transmembrane region" description="Helical" evidence="1">
    <location>
        <begin position="161"/>
        <end position="187"/>
    </location>
</feature>
<dbReference type="Gene3D" id="1.10.1760.20">
    <property type="match status" value="1"/>
</dbReference>
<keyword evidence="1" id="KW-0812">Transmembrane</keyword>
<evidence type="ECO:0008006" key="3">
    <source>
        <dbReference type="Google" id="ProtNLM"/>
    </source>
</evidence>
<feature type="non-terminal residue" evidence="2">
    <location>
        <position position="194"/>
    </location>
</feature>
<dbReference type="PANTHER" id="PTHR34295:SF1">
    <property type="entry name" value="BIOTIN TRANSPORTER BIOY"/>
    <property type="match status" value="1"/>
</dbReference>
<gene>
    <name evidence="2" type="ORF">S03H2_48919</name>
</gene>
<dbReference type="Pfam" id="PF02632">
    <property type="entry name" value="BioY"/>
    <property type="match status" value="1"/>
</dbReference>
<feature type="transmembrane region" description="Helical" evidence="1">
    <location>
        <begin position="80"/>
        <end position="99"/>
    </location>
</feature>
<keyword evidence="1" id="KW-0472">Membrane</keyword>
<evidence type="ECO:0000256" key="1">
    <source>
        <dbReference type="SAM" id="Phobius"/>
    </source>
</evidence>
<dbReference type="PANTHER" id="PTHR34295">
    <property type="entry name" value="BIOTIN TRANSPORTER BIOY"/>
    <property type="match status" value="1"/>
</dbReference>
<accession>X1IGC6</accession>
<keyword evidence="1" id="KW-1133">Transmembrane helix</keyword>
<dbReference type="AlphaFoldDB" id="X1IGC6"/>
<feature type="transmembrane region" description="Helical" evidence="1">
    <location>
        <begin position="21"/>
        <end position="45"/>
    </location>
</feature>
<dbReference type="InterPro" id="IPR003784">
    <property type="entry name" value="BioY"/>
</dbReference>
<proteinExistence type="predicted"/>
<feature type="transmembrane region" description="Helical" evidence="1">
    <location>
        <begin position="105"/>
        <end position="124"/>
    </location>
</feature>
<organism evidence="2">
    <name type="scientific">marine sediment metagenome</name>
    <dbReference type="NCBI Taxonomy" id="412755"/>
    <lineage>
        <taxon>unclassified sequences</taxon>
        <taxon>metagenomes</taxon>
        <taxon>ecological metagenomes</taxon>
    </lineage>
</organism>
<comment type="caution">
    <text evidence="2">The sequence shown here is derived from an EMBL/GenBank/DDBJ whole genome shotgun (WGS) entry which is preliminary data.</text>
</comment>
<sequence length="194" mass="20317">MIGEGDLGLLLKIGNREIVEGRVVCAIIGLISFTVFTALGAFVYIPLPFTPVPITLQTFFVLLAGAALGRRLGSLSQFGYVALGSLGLPIFAGALGGMACLIGPTGGYLIGFVLAAYVVGRLIGMRQNPSFIYITLAMAVSSMVIYLLGTVQLAFVLHCSIARAALLGVVPFISGDALKVIAAATVYSRSQRRF</sequence>
<feature type="transmembrane region" description="Helical" evidence="1">
    <location>
        <begin position="131"/>
        <end position="155"/>
    </location>
</feature>
<protein>
    <recommendedName>
        <fullName evidence="3">BioY protein</fullName>
    </recommendedName>
</protein>
<reference evidence="2" key="1">
    <citation type="journal article" date="2014" name="Front. Microbiol.">
        <title>High frequency of phylogenetically diverse reductive dehalogenase-homologous genes in deep subseafloor sedimentary metagenomes.</title>
        <authorList>
            <person name="Kawai M."/>
            <person name="Futagami T."/>
            <person name="Toyoda A."/>
            <person name="Takaki Y."/>
            <person name="Nishi S."/>
            <person name="Hori S."/>
            <person name="Arai W."/>
            <person name="Tsubouchi T."/>
            <person name="Morono Y."/>
            <person name="Uchiyama I."/>
            <person name="Ito T."/>
            <person name="Fujiyama A."/>
            <person name="Inagaki F."/>
            <person name="Takami H."/>
        </authorList>
    </citation>
    <scope>NUCLEOTIDE SEQUENCE</scope>
    <source>
        <strain evidence="2">Expedition CK06-06</strain>
    </source>
</reference>
<dbReference type="GO" id="GO:0015225">
    <property type="term" value="F:biotin transmembrane transporter activity"/>
    <property type="evidence" value="ECO:0007669"/>
    <property type="project" value="InterPro"/>
</dbReference>
<name>X1IGC6_9ZZZZ</name>